<name>Q08RR9_STIAD</name>
<dbReference type="EMBL" id="AAMD01000178">
    <property type="protein sequence ID" value="EAU63183.1"/>
    <property type="molecule type" value="Genomic_DNA"/>
</dbReference>
<feature type="non-terminal residue" evidence="1">
    <location>
        <position position="17"/>
    </location>
</feature>
<dbReference type="Proteomes" id="UP000032702">
    <property type="component" value="Unassembled WGS sequence"/>
</dbReference>
<gene>
    <name evidence="1" type="ORF">STIAU_7801</name>
</gene>
<organism evidence="1 2">
    <name type="scientific">Stigmatella aurantiaca (strain DW4/3-1)</name>
    <dbReference type="NCBI Taxonomy" id="378806"/>
    <lineage>
        <taxon>Bacteria</taxon>
        <taxon>Pseudomonadati</taxon>
        <taxon>Myxococcota</taxon>
        <taxon>Myxococcia</taxon>
        <taxon>Myxococcales</taxon>
        <taxon>Cystobacterineae</taxon>
        <taxon>Archangiaceae</taxon>
        <taxon>Stigmatella</taxon>
    </lineage>
</organism>
<accession>Q08RR9</accession>
<reference evidence="1 2" key="1">
    <citation type="submission" date="2006-04" db="EMBL/GenBank/DDBJ databases">
        <authorList>
            <person name="Nierman W.C."/>
        </authorList>
    </citation>
    <scope>NUCLEOTIDE SEQUENCE [LARGE SCALE GENOMIC DNA]</scope>
    <source>
        <strain evidence="1 2">DW4/3-1</strain>
    </source>
</reference>
<proteinExistence type="predicted"/>
<dbReference type="AlphaFoldDB" id="Q08RR9"/>
<comment type="caution">
    <text evidence="1">The sequence shown here is derived from an EMBL/GenBank/DDBJ whole genome shotgun (WGS) entry which is preliminary data.</text>
</comment>
<evidence type="ECO:0000313" key="1">
    <source>
        <dbReference type="EMBL" id="EAU63183.1"/>
    </source>
</evidence>
<protein>
    <submittedName>
        <fullName evidence="1">Uncharacterized protein</fullName>
    </submittedName>
</protein>
<evidence type="ECO:0000313" key="2">
    <source>
        <dbReference type="Proteomes" id="UP000032702"/>
    </source>
</evidence>
<sequence>MANWLLRKDIWLPSATS</sequence>